<sequence>MELGCTGEEIRHERSDSTGNASDTFVRPALILQRSTGRRGNRLTRTGTVMDALSRSAPR</sequence>
<accession>A0A4Z2FNV4</accession>
<feature type="region of interest" description="Disordered" evidence="1">
    <location>
        <begin position="37"/>
        <end position="59"/>
    </location>
</feature>
<organism evidence="2 3">
    <name type="scientific">Liparis tanakae</name>
    <name type="common">Tanaka's snailfish</name>
    <dbReference type="NCBI Taxonomy" id="230148"/>
    <lineage>
        <taxon>Eukaryota</taxon>
        <taxon>Metazoa</taxon>
        <taxon>Chordata</taxon>
        <taxon>Craniata</taxon>
        <taxon>Vertebrata</taxon>
        <taxon>Euteleostomi</taxon>
        <taxon>Actinopterygii</taxon>
        <taxon>Neopterygii</taxon>
        <taxon>Teleostei</taxon>
        <taxon>Neoteleostei</taxon>
        <taxon>Acanthomorphata</taxon>
        <taxon>Eupercaria</taxon>
        <taxon>Perciformes</taxon>
        <taxon>Cottioidei</taxon>
        <taxon>Cottales</taxon>
        <taxon>Liparidae</taxon>
        <taxon>Liparis</taxon>
    </lineage>
</organism>
<feature type="region of interest" description="Disordered" evidence="1">
    <location>
        <begin position="1"/>
        <end position="25"/>
    </location>
</feature>
<proteinExistence type="predicted"/>
<dbReference type="EMBL" id="SRLO01001003">
    <property type="protein sequence ID" value="TNN42916.1"/>
    <property type="molecule type" value="Genomic_DNA"/>
</dbReference>
<evidence type="ECO:0000313" key="2">
    <source>
        <dbReference type="EMBL" id="TNN42916.1"/>
    </source>
</evidence>
<evidence type="ECO:0000313" key="3">
    <source>
        <dbReference type="Proteomes" id="UP000314294"/>
    </source>
</evidence>
<keyword evidence="3" id="KW-1185">Reference proteome</keyword>
<dbReference type="Proteomes" id="UP000314294">
    <property type="component" value="Unassembled WGS sequence"/>
</dbReference>
<comment type="caution">
    <text evidence="2">The sequence shown here is derived from an EMBL/GenBank/DDBJ whole genome shotgun (WGS) entry which is preliminary data.</text>
</comment>
<evidence type="ECO:0000256" key="1">
    <source>
        <dbReference type="SAM" id="MobiDB-lite"/>
    </source>
</evidence>
<dbReference type="AlphaFoldDB" id="A0A4Z2FNV4"/>
<name>A0A4Z2FNV4_9TELE</name>
<protein>
    <submittedName>
        <fullName evidence="2">Uncharacterized protein</fullName>
    </submittedName>
</protein>
<gene>
    <name evidence="2" type="ORF">EYF80_046889</name>
</gene>
<reference evidence="2 3" key="1">
    <citation type="submission" date="2019-03" db="EMBL/GenBank/DDBJ databases">
        <title>First draft genome of Liparis tanakae, snailfish: a comprehensive survey of snailfish specific genes.</title>
        <authorList>
            <person name="Kim W."/>
            <person name="Song I."/>
            <person name="Jeong J.-H."/>
            <person name="Kim D."/>
            <person name="Kim S."/>
            <person name="Ryu S."/>
            <person name="Song J.Y."/>
            <person name="Lee S.K."/>
        </authorList>
    </citation>
    <scope>NUCLEOTIDE SEQUENCE [LARGE SCALE GENOMIC DNA]</scope>
    <source>
        <tissue evidence="2">Muscle</tissue>
    </source>
</reference>